<feature type="signal peptide" evidence="1">
    <location>
        <begin position="1"/>
        <end position="20"/>
    </location>
</feature>
<comment type="caution">
    <text evidence="2">The sequence shown here is derived from an EMBL/GenBank/DDBJ whole genome shotgun (WGS) entry which is preliminary data.</text>
</comment>
<evidence type="ECO:0000313" key="3">
    <source>
        <dbReference type="Proteomes" id="UP000252118"/>
    </source>
</evidence>
<dbReference type="GO" id="GO:0030435">
    <property type="term" value="P:sporulation resulting in formation of a cellular spore"/>
    <property type="evidence" value="ECO:0007669"/>
    <property type="project" value="InterPro"/>
</dbReference>
<dbReference type="RefSeq" id="WP_258549540.1">
    <property type="nucleotide sequence ID" value="NZ_QNRJ01000001.1"/>
</dbReference>
<keyword evidence="2" id="KW-0449">Lipoprotein</keyword>
<dbReference type="NCBIfam" id="TIGR02898">
    <property type="entry name" value="spore_YhcN_YlaJ"/>
    <property type="match status" value="1"/>
</dbReference>
<dbReference type="EMBL" id="QNRJ01000001">
    <property type="protein sequence ID" value="RBP08114.1"/>
    <property type="molecule type" value="Genomic_DNA"/>
</dbReference>
<protein>
    <submittedName>
        <fullName evidence="2">YhcN/YlaJ family sporulation lipoprotein</fullName>
    </submittedName>
</protein>
<dbReference type="Pfam" id="PF09580">
    <property type="entry name" value="Spore_YhcN_YlaJ"/>
    <property type="match status" value="1"/>
</dbReference>
<gene>
    <name evidence="2" type="ORF">DET59_101489</name>
</gene>
<sequence length="177" mass="20052">MKKYLLIALLGLMFTSIATGCGMGNDMNEEGQEMNNRNLEKVNYKNNQANRDYVNNREYVNDGTRRENYSLAKKEANKVASLNEVKSAYVLTTDQNAYVAAVLEDKMNGKVSKDLEKKISDQVKSQNGNINNVYISTNPDFTDRMRDYTNKAENGKPIEGLGEEMAEMLKRVFPNRG</sequence>
<evidence type="ECO:0000313" key="2">
    <source>
        <dbReference type="EMBL" id="RBP08114.1"/>
    </source>
</evidence>
<dbReference type="AlphaFoldDB" id="A0A366F0I7"/>
<dbReference type="InterPro" id="IPR019076">
    <property type="entry name" value="Spore_lipoprot_YhcN/YlaJ-like"/>
</dbReference>
<dbReference type="InterPro" id="IPR014247">
    <property type="entry name" value="Spore_lipoprot_YhcN/YlaJ"/>
</dbReference>
<name>A0A366F0I7_9BACI</name>
<dbReference type="PROSITE" id="PS51257">
    <property type="entry name" value="PROKAR_LIPOPROTEIN"/>
    <property type="match status" value="1"/>
</dbReference>
<feature type="chain" id="PRO_5016900996" evidence="1">
    <location>
        <begin position="21"/>
        <end position="177"/>
    </location>
</feature>
<proteinExistence type="predicted"/>
<evidence type="ECO:0000256" key="1">
    <source>
        <dbReference type="SAM" id="SignalP"/>
    </source>
</evidence>
<keyword evidence="1" id="KW-0732">Signal</keyword>
<reference evidence="2 3" key="1">
    <citation type="submission" date="2018-06" db="EMBL/GenBank/DDBJ databases">
        <title>Freshwater and sediment microbial communities from various areas in North America, analyzing microbe dynamics in response to fracking.</title>
        <authorList>
            <person name="Lamendella R."/>
        </authorList>
    </citation>
    <scope>NUCLEOTIDE SEQUENCE [LARGE SCALE GENOMIC DNA]</scope>
    <source>
        <strain evidence="2 3">97B</strain>
    </source>
</reference>
<dbReference type="Proteomes" id="UP000252118">
    <property type="component" value="Unassembled WGS sequence"/>
</dbReference>
<organism evidence="2 3">
    <name type="scientific">Rossellomorea aquimaris</name>
    <dbReference type="NCBI Taxonomy" id="189382"/>
    <lineage>
        <taxon>Bacteria</taxon>
        <taxon>Bacillati</taxon>
        <taxon>Bacillota</taxon>
        <taxon>Bacilli</taxon>
        <taxon>Bacillales</taxon>
        <taxon>Bacillaceae</taxon>
        <taxon>Rossellomorea</taxon>
    </lineage>
</organism>
<accession>A0A366F0I7</accession>